<evidence type="ECO:0000313" key="2">
    <source>
        <dbReference type="EMBL" id="SNQ46658.1"/>
    </source>
</evidence>
<evidence type="ECO:0000256" key="1">
    <source>
        <dbReference type="SAM" id="MobiDB-lite"/>
    </source>
</evidence>
<dbReference type="EMBL" id="FZMO01000057">
    <property type="protein sequence ID" value="SNQ46658.1"/>
    <property type="molecule type" value="Genomic_DNA"/>
</dbReference>
<proteinExistence type="predicted"/>
<protein>
    <submittedName>
        <fullName evidence="2">Uncharacterized protein</fullName>
    </submittedName>
</protein>
<gene>
    <name evidence="2" type="ORF">FRACA_150030</name>
</gene>
<sequence length="56" mass="6334">MSTKRHYSRLILFVPRWNVHLHWPLPGHSHQAYVAEPGVPARSESVGNPHGANRQG</sequence>
<reference evidence="2 3" key="1">
    <citation type="submission" date="2017-06" db="EMBL/GenBank/DDBJ databases">
        <authorList>
            <person name="Kim H.J."/>
            <person name="Triplett B.A."/>
        </authorList>
    </citation>
    <scope>NUCLEOTIDE SEQUENCE [LARGE SCALE GENOMIC DNA]</scope>
    <source>
        <strain evidence="2">FRACA_ARgP5</strain>
    </source>
</reference>
<keyword evidence="3" id="KW-1185">Reference proteome</keyword>
<evidence type="ECO:0000313" key="3">
    <source>
        <dbReference type="Proteomes" id="UP000234331"/>
    </source>
</evidence>
<name>A0A2I2KLW8_9ACTN</name>
<dbReference type="AlphaFoldDB" id="A0A2I2KLW8"/>
<accession>A0A2I2KLW8</accession>
<organism evidence="2 3">
    <name type="scientific">Frankia canadensis</name>
    <dbReference type="NCBI Taxonomy" id="1836972"/>
    <lineage>
        <taxon>Bacteria</taxon>
        <taxon>Bacillati</taxon>
        <taxon>Actinomycetota</taxon>
        <taxon>Actinomycetes</taxon>
        <taxon>Frankiales</taxon>
        <taxon>Frankiaceae</taxon>
        <taxon>Frankia</taxon>
    </lineage>
</organism>
<dbReference type="Proteomes" id="UP000234331">
    <property type="component" value="Unassembled WGS sequence"/>
</dbReference>
<feature type="region of interest" description="Disordered" evidence="1">
    <location>
        <begin position="37"/>
        <end position="56"/>
    </location>
</feature>